<feature type="transmembrane region" description="Helical" evidence="7">
    <location>
        <begin position="722"/>
        <end position="746"/>
    </location>
</feature>
<dbReference type="AlphaFoldDB" id="A0A0M3DFX5"/>
<dbReference type="OrthoDB" id="1743902at2"/>
<feature type="transmembrane region" description="Helical" evidence="7">
    <location>
        <begin position="767"/>
        <end position="789"/>
    </location>
</feature>
<name>A0A0M3DFX5_9FIRM</name>
<comment type="similarity">
    <text evidence="6">Belongs to the ABC-4 integral membrane protein family.</text>
</comment>
<proteinExistence type="inferred from homology"/>
<dbReference type="RefSeq" id="WP_046823127.1">
    <property type="nucleotide sequence ID" value="NZ_LBBT01000211.1"/>
</dbReference>
<dbReference type="InterPro" id="IPR003838">
    <property type="entry name" value="ABC3_permease_C"/>
</dbReference>
<evidence type="ECO:0000259" key="8">
    <source>
        <dbReference type="Pfam" id="PF02687"/>
    </source>
</evidence>
<keyword evidence="10" id="KW-1185">Reference proteome</keyword>
<dbReference type="EMBL" id="LBBT01000211">
    <property type="protein sequence ID" value="KKY01188.1"/>
    <property type="molecule type" value="Genomic_DNA"/>
</dbReference>
<feature type="domain" description="ABC3 transporter permease C-terminal" evidence="8">
    <location>
        <begin position="278"/>
        <end position="399"/>
    </location>
</feature>
<feature type="transmembrane region" description="Helical" evidence="7">
    <location>
        <begin position="436"/>
        <end position="458"/>
    </location>
</feature>
<dbReference type="PANTHER" id="PTHR30572">
    <property type="entry name" value="MEMBRANE COMPONENT OF TRANSPORTER-RELATED"/>
    <property type="match status" value="1"/>
</dbReference>
<feature type="transmembrane region" description="Helical" evidence="7">
    <location>
        <begin position="317"/>
        <end position="347"/>
    </location>
</feature>
<keyword evidence="4 7" id="KW-1133">Transmembrane helix</keyword>
<protein>
    <recommendedName>
        <fullName evidence="8">ABC3 transporter permease C-terminal domain-containing protein</fullName>
    </recommendedName>
</protein>
<organism evidence="9 10">
    <name type="scientific">Paraclostridium benzoelyticum</name>
    <dbReference type="NCBI Taxonomy" id="1629550"/>
    <lineage>
        <taxon>Bacteria</taxon>
        <taxon>Bacillati</taxon>
        <taxon>Bacillota</taxon>
        <taxon>Clostridia</taxon>
        <taxon>Peptostreptococcales</taxon>
        <taxon>Peptostreptococcaceae</taxon>
        <taxon>Paraclostridium</taxon>
    </lineage>
</organism>
<evidence type="ECO:0000313" key="9">
    <source>
        <dbReference type="EMBL" id="KKY01188.1"/>
    </source>
</evidence>
<feature type="transmembrane region" description="Helical" evidence="7">
    <location>
        <begin position="367"/>
        <end position="393"/>
    </location>
</feature>
<feature type="transmembrane region" description="Helical" evidence="7">
    <location>
        <begin position="278"/>
        <end position="296"/>
    </location>
</feature>
<dbReference type="PANTHER" id="PTHR30572:SF4">
    <property type="entry name" value="ABC TRANSPORTER PERMEASE YTRF"/>
    <property type="match status" value="1"/>
</dbReference>
<dbReference type="GO" id="GO:0022857">
    <property type="term" value="F:transmembrane transporter activity"/>
    <property type="evidence" value="ECO:0007669"/>
    <property type="project" value="TreeGrafter"/>
</dbReference>
<evidence type="ECO:0000256" key="1">
    <source>
        <dbReference type="ARBA" id="ARBA00004651"/>
    </source>
</evidence>
<reference evidence="9 10" key="1">
    <citation type="submission" date="2015-04" db="EMBL/GenBank/DDBJ databases">
        <title>Microcin producing Clostridium sp. JC272T.</title>
        <authorList>
            <person name="Jyothsna T."/>
            <person name="Sasikala C."/>
            <person name="Ramana C."/>
        </authorList>
    </citation>
    <scope>NUCLEOTIDE SEQUENCE [LARGE SCALE GENOMIC DNA]</scope>
    <source>
        <strain evidence="9 10">JC272</strain>
    </source>
</reference>
<evidence type="ECO:0000256" key="7">
    <source>
        <dbReference type="SAM" id="Phobius"/>
    </source>
</evidence>
<evidence type="ECO:0000313" key="10">
    <source>
        <dbReference type="Proteomes" id="UP000034407"/>
    </source>
</evidence>
<feature type="domain" description="ABC3 transporter permease C-terminal" evidence="8">
    <location>
        <begin position="723"/>
        <end position="843"/>
    </location>
</feature>
<accession>A0A0M3DFX5</accession>
<evidence type="ECO:0000256" key="6">
    <source>
        <dbReference type="ARBA" id="ARBA00038076"/>
    </source>
</evidence>
<keyword evidence="5 7" id="KW-0472">Membrane</keyword>
<feature type="transmembrane region" description="Helical" evidence="7">
    <location>
        <begin position="821"/>
        <end position="838"/>
    </location>
</feature>
<comment type="subcellular location">
    <subcellularLocation>
        <location evidence="1">Cell membrane</location>
        <topology evidence="1">Multi-pass membrane protein</topology>
    </subcellularLocation>
</comment>
<feature type="transmembrane region" description="Helical" evidence="7">
    <location>
        <begin position="20"/>
        <end position="40"/>
    </location>
</feature>
<evidence type="ECO:0000256" key="5">
    <source>
        <dbReference type="ARBA" id="ARBA00023136"/>
    </source>
</evidence>
<dbReference type="Pfam" id="PF02687">
    <property type="entry name" value="FtsX"/>
    <property type="match status" value="2"/>
</dbReference>
<dbReference type="Proteomes" id="UP000034407">
    <property type="component" value="Unassembled WGS sequence"/>
</dbReference>
<dbReference type="GO" id="GO:0005886">
    <property type="term" value="C:plasma membrane"/>
    <property type="evidence" value="ECO:0007669"/>
    <property type="project" value="UniProtKB-SubCell"/>
</dbReference>
<evidence type="ECO:0000256" key="3">
    <source>
        <dbReference type="ARBA" id="ARBA00022692"/>
    </source>
</evidence>
<sequence>MLFELKLALMYLRKNRKESITIIASIVVAITLILGVDIIGDSMSINQINQAKEIAGYYDGTFISNNKENIEKLKKVDEVYNLSTVKNLGEFILQDGLKSKLYSFDKNYLKDLNYDLISGRYPKNEHEIIIDSKLLGKYDKENILNKSISGVNKINYKLDETNEIYSKKDNYKVVGVISKVEDYYNLEDIELDSFVGDSKNIIPDKFITYSTIYNVKGINEHNIDQKFNEIRKKYDPSSDYTTDIRKDGQSDVSSNQYLDAALRLYGAFQQENQKEVKILVAITASLTIFNYFNIILSKMMNQIGDLRTVGMSNKKVIRFYLFQMSILFIIGGFIGFISSIIFARYAMSIFVGSNLFNISDFSKVKLNISHLIVGKAFLITLGALLIAICLPILKSLKKYPMDLINKSDKVKYKAKKNKKILKTLLKNNLLRSKSKSIISIAIIAFSGFVFISCTSTNMKNYIKHTQKYSVGLKDEYSYMIKPYENVDESIDKISMEETSNIKKIKGVKNFNLLNHTCGYLTISKDNLNKSYIKMEGIKDNKKKNLEVMALISGIDDYNKLNKYVKEGNIQKINEQNNKFIDVAICNKFSNIYNGKMEDAIKNLKIGDIFEFKVLNKKDNKEFGYKTYKCRVNAILDQSYQYNNGMQNYAVNMGIYMNLESLKNITNDTYIQEVNFNIDGEGNKQADKLVDNINKKYNSLNIITPNNKYKSSTDSNSYLKSRLMIGSILLIAALFNIYTTVSININNNIREFSILRAIGLKKKYLKKLVMYEALAYSLIGSVLAGVAVSIDELIFFTKSKQIHAKLGHNLNMSDIYIPPKEVLIFMSITILFAFLIGYFKSKLIDNIDISEGINKY</sequence>
<dbReference type="PATRIC" id="fig|1629550.3.peg.1438"/>
<keyword evidence="3 7" id="KW-0812">Transmembrane</keyword>
<keyword evidence="2" id="KW-1003">Cell membrane</keyword>
<comment type="caution">
    <text evidence="9">The sequence shown here is derived from an EMBL/GenBank/DDBJ whole genome shotgun (WGS) entry which is preliminary data.</text>
</comment>
<evidence type="ECO:0000256" key="4">
    <source>
        <dbReference type="ARBA" id="ARBA00022989"/>
    </source>
</evidence>
<evidence type="ECO:0000256" key="2">
    <source>
        <dbReference type="ARBA" id="ARBA00022475"/>
    </source>
</evidence>
<dbReference type="InterPro" id="IPR050250">
    <property type="entry name" value="Macrolide_Exporter_MacB"/>
</dbReference>
<gene>
    <name evidence="9" type="ORF">VN21_09950</name>
</gene>